<dbReference type="EMBL" id="PGGS01000126">
    <property type="protein sequence ID" value="PNH08519.1"/>
    <property type="molecule type" value="Genomic_DNA"/>
</dbReference>
<accession>A0A2J8A7K8</accession>
<sequence length="177" mass="20103">MQVLGHVRNTCGAALGPMFEDFHASLLQSLPPEQRVLVHSCASFVDFNKVMMLLRDSSNLHQIMQRACQGFCKEYKLQPDFWVQARALEEITMGRNQEVHCSIAESASTLSTACDNSDDYPEFERAWTMIEALANYGMKHALALDQEAAAQRVVELRATAKFKERRQQEHRQQNGAK</sequence>
<name>A0A2J8A7K8_9CHLO</name>
<organism evidence="2 3">
    <name type="scientific">Tetrabaena socialis</name>
    <dbReference type="NCBI Taxonomy" id="47790"/>
    <lineage>
        <taxon>Eukaryota</taxon>
        <taxon>Viridiplantae</taxon>
        <taxon>Chlorophyta</taxon>
        <taxon>core chlorophytes</taxon>
        <taxon>Chlorophyceae</taxon>
        <taxon>CS clade</taxon>
        <taxon>Chlamydomonadales</taxon>
        <taxon>Tetrabaenaceae</taxon>
        <taxon>Tetrabaena</taxon>
    </lineage>
</organism>
<dbReference type="EMBL" id="PGGS01001103">
    <property type="protein sequence ID" value="PNH00900.1"/>
    <property type="molecule type" value="Genomic_DNA"/>
</dbReference>
<dbReference type="Proteomes" id="UP000236333">
    <property type="component" value="Unassembled WGS sequence"/>
</dbReference>
<evidence type="ECO:0000313" key="2">
    <source>
        <dbReference type="EMBL" id="PNH08519.1"/>
    </source>
</evidence>
<reference evidence="2 3" key="1">
    <citation type="journal article" date="2017" name="Mol. Biol. Evol.">
        <title>The 4-celled Tetrabaena socialis nuclear genome reveals the essential components for genetic control of cell number at the origin of multicellularity in the volvocine lineage.</title>
        <authorList>
            <person name="Featherston J."/>
            <person name="Arakaki Y."/>
            <person name="Hanschen E.R."/>
            <person name="Ferris P.J."/>
            <person name="Michod R.E."/>
            <person name="Olson B.J.S.C."/>
            <person name="Nozaki H."/>
            <person name="Durand P.M."/>
        </authorList>
    </citation>
    <scope>NUCLEOTIDE SEQUENCE [LARGE SCALE GENOMIC DNA]</scope>
    <source>
        <strain evidence="2 3">NIES-571</strain>
    </source>
</reference>
<gene>
    <name evidence="2" type="ORF">TSOC_004928</name>
    <name evidence="1" type="ORF">TSOC_013248</name>
</gene>
<keyword evidence="3" id="KW-1185">Reference proteome</keyword>
<dbReference type="AlphaFoldDB" id="A0A2J8A7K8"/>
<protein>
    <submittedName>
        <fullName evidence="2">Uncharacterized protein</fullName>
    </submittedName>
</protein>
<evidence type="ECO:0000313" key="3">
    <source>
        <dbReference type="Proteomes" id="UP000236333"/>
    </source>
</evidence>
<evidence type="ECO:0000313" key="1">
    <source>
        <dbReference type="EMBL" id="PNH00900.1"/>
    </source>
</evidence>
<dbReference type="OrthoDB" id="557657at2759"/>
<comment type="caution">
    <text evidence="2">The sequence shown here is derived from an EMBL/GenBank/DDBJ whole genome shotgun (WGS) entry which is preliminary data.</text>
</comment>
<proteinExistence type="predicted"/>